<dbReference type="GO" id="GO:0006355">
    <property type="term" value="P:regulation of DNA-templated transcription"/>
    <property type="evidence" value="ECO:0007669"/>
    <property type="project" value="InterPro"/>
</dbReference>
<evidence type="ECO:0000313" key="6">
    <source>
        <dbReference type="Proteomes" id="UP000575068"/>
    </source>
</evidence>
<dbReference type="SUPFAM" id="SSF46785">
    <property type="entry name" value="Winged helix' DNA-binding domain"/>
    <property type="match status" value="1"/>
</dbReference>
<evidence type="ECO:0000259" key="4">
    <source>
        <dbReference type="PROSITE" id="PS51063"/>
    </source>
</evidence>
<dbReference type="Proteomes" id="UP000575068">
    <property type="component" value="Unassembled WGS sequence"/>
</dbReference>
<dbReference type="InterPro" id="IPR014710">
    <property type="entry name" value="RmlC-like_jellyroll"/>
</dbReference>
<proteinExistence type="predicted"/>
<dbReference type="InterPro" id="IPR012318">
    <property type="entry name" value="HTH_CRP"/>
</dbReference>
<keyword evidence="1" id="KW-0805">Transcription regulation</keyword>
<dbReference type="Gene3D" id="2.60.120.10">
    <property type="entry name" value="Jelly Rolls"/>
    <property type="match status" value="1"/>
</dbReference>
<sequence length="207" mass="23776">MHLINEGWACRYKLLPDGRRQITALFLPGDYCELGWTCDPAASQHVVALTNVRTIRLPCRELKQRAANDSQVYDLLWNDTRISADLQTEWIVNLGRKSALEKLSHLFCELYYRLKAAKLTCGDQCAMPLTQLDLADITGLTPVHVNRTLQEMRTLELIELRSRWLRIPDLNRLRQIALFDGRYLHAEVRAVDQMSTALSAEKKLLVS</sequence>
<evidence type="ECO:0000313" key="5">
    <source>
        <dbReference type="EMBL" id="MBB4641908.1"/>
    </source>
</evidence>
<dbReference type="Pfam" id="PF13545">
    <property type="entry name" value="HTH_Crp_2"/>
    <property type="match status" value="1"/>
</dbReference>
<organism evidence="5 6">
    <name type="scientific">Rhizorhapis suberifaciens</name>
    <name type="common">corky root of lettuce</name>
    <dbReference type="NCBI Taxonomy" id="13656"/>
    <lineage>
        <taxon>Bacteria</taxon>
        <taxon>Pseudomonadati</taxon>
        <taxon>Pseudomonadota</taxon>
        <taxon>Alphaproteobacteria</taxon>
        <taxon>Sphingomonadales</taxon>
        <taxon>Sphingomonadaceae</taxon>
        <taxon>Rhizorhapis</taxon>
    </lineage>
</organism>
<name>A0A840HWL0_9SPHN</name>
<dbReference type="Gene3D" id="1.10.10.10">
    <property type="entry name" value="Winged helix-like DNA-binding domain superfamily/Winged helix DNA-binding domain"/>
    <property type="match status" value="1"/>
</dbReference>
<keyword evidence="3" id="KW-0804">Transcription</keyword>
<feature type="domain" description="HTH crp-type" evidence="4">
    <location>
        <begin position="97"/>
        <end position="171"/>
    </location>
</feature>
<protein>
    <submittedName>
        <fullName evidence="5">CRP-like cAMP-binding protein</fullName>
    </submittedName>
</protein>
<reference evidence="5 6" key="1">
    <citation type="submission" date="2020-08" db="EMBL/GenBank/DDBJ databases">
        <title>Genomic Encyclopedia of Type Strains, Phase IV (KMG-IV): sequencing the most valuable type-strain genomes for metagenomic binning, comparative biology and taxonomic classification.</title>
        <authorList>
            <person name="Goeker M."/>
        </authorList>
    </citation>
    <scope>NUCLEOTIDE SEQUENCE [LARGE SCALE GENOMIC DNA]</scope>
    <source>
        <strain evidence="5 6">DSM 7465</strain>
    </source>
</reference>
<dbReference type="PROSITE" id="PS51063">
    <property type="entry name" value="HTH_CRP_2"/>
    <property type="match status" value="1"/>
</dbReference>
<dbReference type="InterPro" id="IPR036390">
    <property type="entry name" value="WH_DNA-bd_sf"/>
</dbReference>
<accession>A0A840HWL0</accession>
<dbReference type="CDD" id="cd00038">
    <property type="entry name" value="CAP_ED"/>
    <property type="match status" value="1"/>
</dbReference>
<dbReference type="EMBL" id="JACHOV010000008">
    <property type="protein sequence ID" value="MBB4641908.1"/>
    <property type="molecule type" value="Genomic_DNA"/>
</dbReference>
<evidence type="ECO:0000256" key="1">
    <source>
        <dbReference type="ARBA" id="ARBA00023015"/>
    </source>
</evidence>
<dbReference type="InterPro" id="IPR018490">
    <property type="entry name" value="cNMP-bd_dom_sf"/>
</dbReference>
<dbReference type="InterPro" id="IPR000595">
    <property type="entry name" value="cNMP-bd_dom"/>
</dbReference>
<dbReference type="SMART" id="SM00419">
    <property type="entry name" value="HTH_CRP"/>
    <property type="match status" value="1"/>
</dbReference>
<comment type="caution">
    <text evidence="5">The sequence shown here is derived from an EMBL/GenBank/DDBJ whole genome shotgun (WGS) entry which is preliminary data.</text>
</comment>
<dbReference type="Pfam" id="PF00027">
    <property type="entry name" value="cNMP_binding"/>
    <property type="match status" value="1"/>
</dbReference>
<dbReference type="SUPFAM" id="SSF51206">
    <property type="entry name" value="cAMP-binding domain-like"/>
    <property type="match status" value="1"/>
</dbReference>
<evidence type="ECO:0000256" key="3">
    <source>
        <dbReference type="ARBA" id="ARBA00023163"/>
    </source>
</evidence>
<evidence type="ECO:0000256" key="2">
    <source>
        <dbReference type="ARBA" id="ARBA00023125"/>
    </source>
</evidence>
<dbReference type="AlphaFoldDB" id="A0A840HWL0"/>
<dbReference type="GO" id="GO:0003677">
    <property type="term" value="F:DNA binding"/>
    <property type="evidence" value="ECO:0007669"/>
    <property type="project" value="UniProtKB-KW"/>
</dbReference>
<gene>
    <name evidence="5" type="ORF">HNQ99_002226</name>
</gene>
<keyword evidence="2" id="KW-0238">DNA-binding</keyword>
<keyword evidence="6" id="KW-1185">Reference proteome</keyword>
<dbReference type="InterPro" id="IPR036388">
    <property type="entry name" value="WH-like_DNA-bd_sf"/>
</dbReference>